<sequence>MDFIDAVKDVAQHIEKLKDSVQTEQAAKAAFVLPLIQALGYKIFDTTEVCPEYIAATPGLKGEKVDYAILINGVPSILIECKFHKNDLAHPKNSSQLFKYFSATQARFAVLTNGIHYWFYTDTEKTHIMDEKPFFEFNVLDFNESSINELKKFSREVFNPDEMASCARQLLYKKEINRLISEQFTNPSPDFVKLFAAQVYKGHMVVSVVEKFTEIFKGCLKDYINERINEKIRSAMDIDISDTTKTDVPDPAKVTININTEVIDTIITTADEMESFYIIKSVLRDVIELPRIQYRDTKNYFGVNIDGKASKTICRLWLNSEKKYIGFLDINNKEVKTPINSLDEIYKFANILKDRAIFLAKNKVEAEVTEQ</sequence>
<evidence type="ECO:0000259" key="1">
    <source>
        <dbReference type="Pfam" id="PF04313"/>
    </source>
</evidence>
<reference evidence="2 3" key="1">
    <citation type="journal article" date="2023" name="Limnol Oceanogr Lett">
        <title>Environmental adaptations by the intertidal Antarctic cyanobacterium Halotia branconii CENA392 as revealed using long-read genome sequencing.</title>
        <authorList>
            <person name="Dextro R.B."/>
            <person name="Delbaje E."/>
            <person name="Freitas P.N.N."/>
            <person name="Geraldes V."/>
            <person name="Pinto E."/>
            <person name="Long P.F."/>
            <person name="Fiore M.F."/>
        </authorList>
    </citation>
    <scope>NUCLEOTIDE SEQUENCE [LARGE SCALE GENOMIC DNA]</scope>
    <source>
        <strain evidence="2 3">CENA392</strain>
    </source>
</reference>
<dbReference type="GO" id="GO:0009307">
    <property type="term" value="P:DNA restriction-modification system"/>
    <property type="evidence" value="ECO:0007669"/>
    <property type="project" value="UniProtKB-KW"/>
</dbReference>
<dbReference type="GO" id="GO:0003677">
    <property type="term" value="F:DNA binding"/>
    <property type="evidence" value="ECO:0007669"/>
    <property type="project" value="UniProtKB-KW"/>
</dbReference>
<evidence type="ECO:0000313" key="3">
    <source>
        <dbReference type="Proteomes" id="UP001223520"/>
    </source>
</evidence>
<dbReference type="RefSeq" id="WP_281480708.1">
    <property type="nucleotide sequence ID" value="NZ_CP124543.1"/>
</dbReference>
<gene>
    <name evidence="2" type="ORF">QI031_16270</name>
</gene>
<dbReference type="KEGG" id="hbq:QI031_16270"/>
<name>A0AAJ6P7A6_9CYAN</name>
<dbReference type="Gene3D" id="3.90.1570.50">
    <property type="match status" value="1"/>
</dbReference>
<organism evidence="2 3">
    <name type="scientific">Halotia branconii CENA392</name>
    <dbReference type="NCBI Taxonomy" id="1539056"/>
    <lineage>
        <taxon>Bacteria</taxon>
        <taxon>Bacillati</taxon>
        <taxon>Cyanobacteriota</taxon>
        <taxon>Cyanophyceae</taxon>
        <taxon>Nostocales</taxon>
        <taxon>Nodulariaceae</taxon>
        <taxon>Halotia</taxon>
    </lineage>
</organism>
<dbReference type="GO" id="GO:0005524">
    <property type="term" value="F:ATP binding"/>
    <property type="evidence" value="ECO:0007669"/>
    <property type="project" value="UniProtKB-KW"/>
</dbReference>
<dbReference type="GO" id="GO:0009035">
    <property type="term" value="F:type I site-specific deoxyribonuclease activity"/>
    <property type="evidence" value="ECO:0007669"/>
    <property type="project" value="UniProtKB-EC"/>
</dbReference>
<proteinExistence type="predicted"/>
<dbReference type="Pfam" id="PF04313">
    <property type="entry name" value="HSDR_N"/>
    <property type="match status" value="1"/>
</dbReference>
<accession>A0AAJ6P7A6</accession>
<evidence type="ECO:0000313" key="2">
    <source>
        <dbReference type="EMBL" id="WGV23382.1"/>
    </source>
</evidence>
<dbReference type="PIRSF" id="PIRSF035009">
    <property type="entry name" value="UCP035009_HSDR_N"/>
    <property type="match status" value="1"/>
</dbReference>
<dbReference type="EMBL" id="CP124543">
    <property type="protein sequence ID" value="WGV23382.1"/>
    <property type="molecule type" value="Genomic_DNA"/>
</dbReference>
<dbReference type="Proteomes" id="UP001223520">
    <property type="component" value="Chromosome"/>
</dbReference>
<dbReference type="AlphaFoldDB" id="A0AAJ6P7A6"/>
<keyword evidence="2" id="KW-0255">Endonuclease</keyword>
<keyword evidence="3" id="KW-1185">Reference proteome</keyword>
<dbReference type="InterPro" id="IPR017035">
    <property type="entry name" value="UCP035009_HsdR_All3000-type"/>
</dbReference>
<dbReference type="InterPro" id="IPR007409">
    <property type="entry name" value="Restrct_endonuc_type1_HsdR_N"/>
</dbReference>
<keyword evidence="2" id="KW-0540">Nuclease</keyword>
<keyword evidence="2" id="KW-0378">Hydrolase</keyword>
<protein>
    <submittedName>
        <fullName evidence="2">Type I restriction endonuclease</fullName>
    </submittedName>
</protein>
<feature type="domain" description="Restriction endonuclease type I HsdR N-terminal" evidence="1">
    <location>
        <begin position="61"/>
        <end position="126"/>
    </location>
</feature>